<dbReference type="InterPro" id="IPR009011">
    <property type="entry name" value="Man6P_isomerase_rcpt-bd_dom_sf"/>
</dbReference>
<dbReference type="EMBL" id="JAEUBF010001178">
    <property type="protein sequence ID" value="KAH3672189.1"/>
    <property type="molecule type" value="Genomic_DNA"/>
</dbReference>
<feature type="domain" description="MRH" evidence="5">
    <location>
        <begin position="463"/>
        <end position="583"/>
    </location>
</feature>
<keyword evidence="4" id="KW-1015">Disulfide bond</keyword>
<comment type="caution">
    <text evidence="6">The sequence shown here is derived from an EMBL/GenBank/DDBJ whole genome shotgun (WGS) entry which is preliminary data.</text>
</comment>
<evidence type="ECO:0000256" key="3">
    <source>
        <dbReference type="ARBA" id="ARBA00022824"/>
    </source>
</evidence>
<keyword evidence="3" id="KW-0256">Endoplasmic reticulum</keyword>
<dbReference type="PROSITE" id="PS51914">
    <property type="entry name" value="MRH"/>
    <property type="match status" value="1"/>
</dbReference>
<gene>
    <name evidence="6" type="ORF">WICMUC_004418</name>
</gene>
<sequence length="595" mass="68434">MKLNYPISIIIAFSISKATSSVIGIRPQDEVLFQPDQNGKWACLNHPEIVLDISKINDDYCDCPDGSDEPGTNACSNGQFYCQNEGHIPGYIKSSLINDGVCDYDVCCDGTDEWNTPISCPNRCEEIHDKYIKAKETKEQEYQAGVSAVIKFLKEAEASRIELQNQFKTKSYELLQAEQDLTRYLESPEYLSEAVQQEEETKARLVIDQIKLKVSDAFKVFTLGQNNLGELRIILDSLSENFNENLKDNAVKQTVERYKNHLEKYKSQYDAEHANELSFDSKSRKLIKSLKEKNIPNSSKKFNDVLSTVKNEIINYESITERIFDLESILNYLIDNYNPNYNDPNVKRAVNTYQDFAVNKEETEVIADSFITELTDDFMEIYKYVDQIPEEIKITFEEVEDKLPFIDRLRYKLKNLLNGFIGREYNPNPVPIIQGEVKDNANDFVSKLTQKRKDLSKSVDLIKKNLETNYGPDDILRPFNALTIKWHIGEYDYDFNFVGDIHQRGNNQNLKIGSFETVEVNNISESEHELLLSFDHGARCWNGPIRKALIVISCGPDHELLTVTEPEKCEYIFKVKSPIGCKLKPEDKLKHGLQF</sequence>
<reference evidence="6" key="1">
    <citation type="journal article" date="2021" name="Open Biol.">
        <title>Shared evolutionary footprints suggest mitochondrial oxidative damage underlies multiple complex I losses in fungi.</title>
        <authorList>
            <person name="Schikora-Tamarit M.A."/>
            <person name="Marcet-Houben M."/>
            <person name="Nosek J."/>
            <person name="Gabaldon T."/>
        </authorList>
    </citation>
    <scope>NUCLEOTIDE SEQUENCE</scope>
    <source>
        <strain evidence="6">CBS6341</strain>
    </source>
</reference>
<dbReference type="PANTHER" id="PTHR12630:SF1">
    <property type="entry name" value="GLUCOSIDASE 2 SUBUNIT BETA"/>
    <property type="match status" value="1"/>
</dbReference>
<dbReference type="AlphaFoldDB" id="A0A9P8PIW6"/>
<evidence type="ECO:0000256" key="1">
    <source>
        <dbReference type="ARBA" id="ARBA00022387"/>
    </source>
</evidence>
<keyword evidence="2" id="KW-0732">Signal</keyword>
<evidence type="ECO:0000256" key="4">
    <source>
        <dbReference type="ARBA" id="ARBA00023157"/>
    </source>
</evidence>
<dbReference type="OrthoDB" id="28322at2759"/>
<dbReference type="GO" id="GO:0006491">
    <property type="term" value="P:N-glycan processing"/>
    <property type="evidence" value="ECO:0007669"/>
    <property type="project" value="TreeGrafter"/>
</dbReference>
<protein>
    <recommendedName>
        <fullName evidence="1">Glucosidase 2 subunit beta</fullName>
    </recommendedName>
</protein>
<dbReference type="Gene3D" id="2.70.130.10">
    <property type="entry name" value="Mannose-6-phosphate receptor binding domain"/>
    <property type="match status" value="1"/>
</dbReference>
<evidence type="ECO:0000313" key="7">
    <source>
        <dbReference type="Proteomes" id="UP000769528"/>
    </source>
</evidence>
<reference evidence="6" key="2">
    <citation type="submission" date="2021-01" db="EMBL/GenBank/DDBJ databases">
        <authorList>
            <person name="Schikora-Tamarit M.A."/>
        </authorList>
    </citation>
    <scope>NUCLEOTIDE SEQUENCE</scope>
    <source>
        <strain evidence="6">CBS6341</strain>
    </source>
</reference>
<name>A0A9P8PIW6_9ASCO</name>
<evidence type="ECO:0000313" key="6">
    <source>
        <dbReference type="EMBL" id="KAH3672189.1"/>
    </source>
</evidence>
<dbReference type="PANTHER" id="PTHR12630">
    <property type="entry name" value="N-LINKED OLIGOSACCHARIDE PROCESSING"/>
    <property type="match status" value="1"/>
</dbReference>
<keyword evidence="7" id="KW-1185">Reference proteome</keyword>
<dbReference type="SUPFAM" id="SSF50911">
    <property type="entry name" value="Mannose 6-phosphate receptor domain"/>
    <property type="match status" value="1"/>
</dbReference>
<dbReference type="InterPro" id="IPR044865">
    <property type="entry name" value="MRH_dom"/>
</dbReference>
<dbReference type="Pfam" id="PF12999">
    <property type="entry name" value="PRKCSH-like"/>
    <property type="match status" value="1"/>
</dbReference>
<proteinExistence type="predicted"/>
<organism evidence="6 7">
    <name type="scientific">Wickerhamomyces mucosus</name>
    <dbReference type="NCBI Taxonomy" id="1378264"/>
    <lineage>
        <taxon>Eukaryota</taxon>
        <taxon>Fungi</taxon>
        <taxon>Dikarya</taxon>
        <taxon>Ascomycota</taxon>
        <taxon>Saccharomycotina</taxon>
        <taxon>Saccharomycetes</taxon>
        <taxon>Phaffomycetales</taxon>
        <taxon>Wickerhamomycetaceae</taxon>
        <taxon>Wickerhamomyces</taxon>
    </lineage>
</organism>
<evidence type="ECO:0000256" key="2">
    <source>
        <dbReference type="ARBA" id="ARBA00022729"/>
    </source>
</evidence>
<dbReference type="Proteomes" id="UP000769528">
    <property type="component" value="Unassembled WGS sequence"/>
</dbReference>
<accession>A0A9P8PIW6</accession>
<evidence type="ECO:0000259" key="5">
    <source>
        <dbReference type="PROSITE" id="PS51914"/>
    </source>
</evidence>
<dbReference type="GO" id="GO:0017177">
    <property type="term" value="C:glucosidase II complex"/>
    <property type="evidence" value="ECO:0007669"/>
    <property type="project" value="TreeGrafter"/>
</dbReference>
<dbReference type="InterPro" id="IPR028146">
    <property type="entry name" value="PRKCSH_N"/>
</dbReference>
<dbReference type="InterPro" id="IPR039794">
    <property type="entry name" value="Gtb1-like"/>
</dbReference>
<dbReference type="Pfam" id="PF13015">
    <property type="entry name" value="PRKCSH_1"/>
    <property type="match status" value="1"/>
</dbReference>
<dbReference type="InterPro" id="IPR036607">
    <property type="entry name" value="PRKCSH"/>
</dbReference>